<dbReference type="KEGG" id="rlc:K227x_46760"/>
<feature type="chain" id="PRO_5021986331" description="PEP-CTERM protein-sorting domain-containing protein" evidence="1">
    <location>
        <begin position="21"/>
        <end position="291"/>
    </location>
</feature>
<evidence type="ECO:0000313" key="2">
    <source>
        <dbReference type="EMBL" id="QDT06267.1"/>
    </source>
</evidence>
<keyword evidence="3" id="KW-1185">Reference proteome</keyword>
<dbReference type="RefSeq" id="WP_145172792.1">
    <property type="nucleotide sequence ID" value="NZ_CP036525.1"/>
</dbReference>
<dbReference type="Proteomes" id="UP000318538">
    <property type="component" value="Chromosome"/>
</dbReference>
<evidence type="ECO:0000313" key="3">
    <source>
        <dbReference type="Proteomes" id="UP000318538"/>
    </source>
</evidence>
<name>A0A517NGK3_9BACT</name>
<evidence type="ECO:0000256" key="1">
    <source>
        <dbReference type="SAM" id="SignalP"/>
    </source>
</evidence>
<accession>A0A517NGK3</accession>
<keyword evidence="1" id="KW-0732">Signal</keyword>
<evidence type="ECO:0008006" key="4">
    <source>
        <dbReference type="Google" id="ProtNLM"/>
    </source>
</evidence>
<dbReference type="OrthoDB" id="9841609at2"/>
<dbReference type="EMBL" id="CP036525">
    <property type="protein sequence ID" value="QDT06267.1"/>
    <property type="molecule type" value="Genomic_DNA"/>
</dbReference>
<dbReference type="AlphaFoldDB" id="A0A517NGK3"/>
<protein>
    <recommendedName>
        <fullName evidence="4">PEP-CTERM protein-sorting domain-containing protein</fullName>
    </recommendedName>
</protein>
<organism evidence="2 3">
    <name type="scientific">Rubripirellula lacrimiformis</name>
    <dbReference type="NCBI Taxonomy" id="1930273"/>
    <lineage>
        <taxon>Bacteria</taxon>
        <taxon>Pseudomonadati</taxon>
        <taxon>Planctomycetota</taxon>
        <taxon>Planctomycetia</taxon>
        <taxon>Pirellulales</taxon>
        <taxon>Pirellulaceae</taxon>
        <taxon>Rubripirellula</taxon>
    </lineage>
</organism>
<reference evidence="2 3" key="1">
    <citation type="submission" date="2019-02" db="EMBL/GenBank/DDBJ databases">
        <title>Deep-cultivation of Planctomycetes and their phenomic and genomic characterization uncovers novel biology.</title>
        <authorList>
            <person name="Wiegand S."/>
            <person name="Jogler M."/>
            <person name="Boedeker C."/>
            <person name="Pinto D."/>
            <person name="Vollmers J."/>
            <person name="Rivas-Marin E."/>
            <person name="Kohn T."/>
            <person name="Peeters S.H."/>
            <person name="Heuer A."/>
            <person name="Rast P."/>
            <person name="Oberbeckmann S."/>
            <person name="Bunk B."/>
            <person name="Jeske O."/>
            <person name="Meyerdierks A."/>
            <person name="Storesund J.E."/>
            <person name="Kallscheuer N."/>
            <person name="Luecker S."/>
            <person name="Lage O.M."/>
            <person name="Pohl T."/>
            <person name="Merkel B.J."/>
            <person name="Hornburger P."/>
            <person name="Mueller R.-W."/>
            <person name="Bruemmer F."/>
            <person name="Labrenz M."/>
            <person name="Spormann A.M."/>
            <person name="Op den Camp H."/>
            <person name="Overmann J."/>
            <person name="Amann R."/>
            <person name="Jetten M.S.M."/>
            <person name="Mascher T."/>
            <person name="Medema M.H."/>
            <person name="Devos D.P."/>
            <person name="Kaster A.-K."/>
            <person name="Ovreas L."/>
            <person name="Rohde M."/>
            <person name="Galperin M.Y."/>
            <person name="Jogler C."/>
        </authorList>
    </citation>
    <scope>NUCLEOTIDE SEQUENCE [LARGE SCALE GENOMIC DNA]</scope>
    <source>
        <strain evidence="2 3">K22_7</strain>
    </source>
</reference>
<sequence precursor="true">MLRKFLCLGMLALFAVPVQAGVFGSALITTTGMRVQRSTSPTGTFTNVTGAGLTVVSSTLFAVNTATLNGVDNQQFGSFPVPVPISDTVQAFITSGAETAPAENTFAQTVPIPATSAFARSDTLTTGSLVAPGGLNTYSVAEIEAADFSVGDSVSSSLGSSSIFLTVAQSGYYRLAFDATIDAVVNSIAPPANRLATASTALSIQVNGATVTLDDPSLVGVSLSGNADTGPLTFTGITTGAVFLSGNTLHSLSISQLSTASLAAVPEPGTLLAFAGLFAAGVLHRRRRHLS</sequence>
<gene>
    <name evidence="2" type="ORF">K227x_46760</name>
</gene>
<dbReference type="NCBIfam" id="TIGR02595">
    <property type="entry name" value="PEP_CTERM"/>
    <property type="match status" value="1"/>
</dbReference>
<dbReference type="InterPro" id="IPR013424">
    <property type="entry name" value="Ice-binding_C"/>
</dbReference>
<proteinExistence type="predicted"/>
<feature type="signal peptide" evidence="1">
    <location>
        <begin position="1"/>
        <end position="20"/>
    </location>
</feature>